<reference evidence="3" key="1">
    <citation type="journal article" date="2009" name="Science">
        <title>The B73 maize genome: complexity, diversity, and dynamics.</title>
        <authorList>
            <person name="Schnable P.S."/>
            <person name="Ware D."/>
            <person name="Fulton R.S."/>
            <person name="Stein J.C."/>
            <person name="Wei F."/>
            <person name="Pasternak S."/>
            <person name="Liang C."/>
            <person name="Zhang J."/>
            <person name="Fulton L."/>
            <person name="Graves T.A."/>
            <person name="Minx P."/>
            <person name="Reily A.D."/>
            <person name="Courtney L."/>
            <person name="Kruchowski S.S."/>
            <person name="Tomlinson C."/>
            <person name="Strong C."/>
            <person name="Delehaunty K."/>
            <person name="Fronick C."/>
            <person name="Courtney B."/>
            <person name="Rock S.M."/>
            <person name="Belter E."/>
            <person name="Du F."/>
            <person name="Kim K."/>
            <person name="Abbott R.M."/>
            <person name="Cotton M."/>
            <person name="Levy A."/>
            <person name="Marchetto P."/>
            <person name="Ochoa K."/>
            <person name="Jackson S.M."/>
            <person name="Gillam B."/>
            <person name="Chen W."/>
            <person name="Yan L."/>
            <person name="Higginbotham J."/>
            <person name="Cardenas M."/>
            <person name="Waligorski J."/>
            <person name="Applebaum E."/>
            <person name="Phelps L."/>
            <person name="Falcone J."/>
            <person name="Kanchi K."/>
            <person name="Thane T."/>
            <person name="Scimone A."/>
            <person name="Thane N."/>
            <person name="Henke J."/>
            <person name="Wang T."/>
            <person name="Ruppert J."/>
            <person name="Shah N."/>
            <person name="Rotter K."/>
            <person name="Hodges J."/>
            <person name="Ingenthron E."/>
            <person name="Cordes M."/>
            <person name="Kohlberg S."/>
            <person name="Sgro J."/>
            <person name="Delgado B."/>
            <person name="Mead K."/>
            <person name="Chinwalla A."/>
            <person name="Leonard S."/>
            <person name="Crouse K."/>
            <person name="Collura K."/>
            <person name="Kudrna D."/>
            <person name="Currie J."/>
            <person name="He R."/>
            <person name="Angelova A."/>
            <person name="Rajasekar S."/>
            <person name="Mueller T."/>
            <person name="Lomeli R."/>
            <person name="Scara G."/>
            <person name="Ko A."/>
            <person name="Delaney K."/>
            <person name="Wissotski M."/>
            <person name="Lopez G."/>
            <person name="Campos D."/>
            <person name="Braidotti M."/>
            <person name="Ashley E."/>
            <person name="Golser W."/>
            <person name="Kim H."/>
            <person name="Lee S."/>
            <person name="Lin J."/>
            <person name="Dujmic Z."/>
            <person name="Kim W."/>
            <person name="Talag J."/>
            <person name="Zuccolo A."/>
            <person name="Fan C."/>
            <person name="Sebastian A."/>
            <person name="Kramer M."/>
            <person name="Spiegel L."/>
            <person name="Nascimento L."/>
            <person name="Zutavern T."/>
            <person name="Miller B."/>
            <person name="Ambroise C."/>
            <person name="Muller S."/>
            <person name="Spooner W."/>
            <person name="Narechania A."/>
            <person name="Ren L."/>
            <person name="Wei S."/>
            <person name="Kumari S."/>
            <person name="Faga B."/>
            <person name="Levy M.J."/>
            <person name="McMahan L."/>
            <person name="Van Buren P."/>
            <person name="Vaughn M.W."/>
            <person name="Ying K."/>
            <person name="Yeh C.-T."/>
            <person name="Emrich S.J."/>
            <person name="Jia Y."/>
            <person name="Kalyanaraman A."/>
            <person name="Hsia A.-P."/>
            <person name="Barbazuk W.B."/>
            <person name="Baucom R.S."/>
            <person name="Brutnell T.P."/>
            <person name="Carpita N.C."/>
            <person name="Chaparro C."/>
            <person name="Chia J.-M."/>
            <person name="Deragon J.-M."/>
            <person name="Estill J.C."/>
            <person name="Fu Y."/>
            <person name="Jeddeloh J.A."/>
            <person name="Han Y."/>
            <person name="Lee H."/>
            <person name="Li P."/>
            <person name="Lisch D.R."/>
            <person name="Liu S."/>
            <person name="Liu Z."/>
            <person name="Nagel D.H."/>
            <person name="McCann M.C."/>
            <person name="SanMiguel P."/>
            <person name="Myers A.M."/>
            <person name="Nettleton D."/>
            <person name="Nguyen J."/>
            <person name="Penning B.W."/>
            <person name="Ponnala L."/>
            <person name="Schneider K.L."/>
            <person name="Schwartz D.C."/>
            <person name="Sharma A."/>
            <person name="Soderlund C."/>
            <person name="Springer N.M."/>
            <person name="Sun Q."/>
            <person name="Wang H."/>
            <person name="Waterman M."/>
            <person name="Westerman R."/>
            <person name="Wolfgruber T.K."/>
            <person name="Yang L."/>
            <person name="Yu Y."/>
            <person name="Zhang L."/>
            <person name="Zhou S."/>
            <person name="Zhu Q."/>
            <person name="Bennetzen J.L."/>
            <person name="Dawe R.K."/>
            <person name="Jiang J."/>
            <person name="Jiang N."/>
            <person name="Presting G.G."/>
            <person name="Wessler S.R."/>
            <person name="Aluru S."/>
            <person name="Martienssen R.A."/>
            <person name="Clifton S.W."/>
            <person name="McCombie W.R."/>
            <person name="Wing R.A."/>
            <person name="Wilson R.K."/>
        </authorList>
    </citation>
    <scope>NUCLEOTIDE SEQUENCE [LARGE SCALE GENOMIC DNA]</scope>
    <source>
        <strain evidence="3">cv. B73</strain>
    </source>
</reference>
<dbReference type="AlphaFoldDB" id="A0A804PYU1"/>
<dbReference type="InterPro" id="IPR009038">
    <property type="entry name" value="GOLD_dom"/>
</dbReference>
<protein>
    <recommendedName>
        <fullName evidence="1">GOLD domain-containing protein</fullName>
    </recommendedName>
</protein>
<organism evidence="2 3">
    <name type="scientific">Zea mays</name>
    <name type="common">Maize</name>
    <dbReference type="NCBI Taxonomy" id="4577"/>
    <lineage>
        <taxon>Eukaryota</taxon>
        <taxon>Viridiplantae</taxon>
        <taxon>Streptophyta</taxon>
        <taxon>Embryophyta</taxon>
        <taxon>Tracheophyta</taxon>
        <taxon>Spermatophyta</taxon>
        <taxon>Magnoliopsida</taxon>
        <taxon>Liliopsida</taxon>
        <taxon>Poales</taxon>
        <taxon>Poaceae</taxon>
        <taxon>PACMAD clade</taxon>
        <taxon>Panicoideae</taxon>
        <taxon>Andropogonodae</taxon>
        <taxon>Andropogoneae</taxon>
        <taxon>Tripsacinae</taxon>
        <taxon>Zea</taxon>
    </lineage>
</organism>
<accession>A0A804PYU1</accession>
<evidence type="ECO:0007829" key="4">
    <source>
        <dbReference type="PeptideAtlas" id="A0A804PYU1"/>
    </source>
</evidence>
<keyword evidence="4" id="KW-1267">Proteomics identification</keyword>
<reference evidence="2" key="2">
    <citation type="submission" date="2019-07" db="EMBL/GenBank/DDBJ databases">
        <authorList>
            <person name="Seetharam A."/>
            <person name="Woodhouse M."/>
            <person name="Cannon E."/>
        </authorList>
    </citation>
    <scope>NUCLEOTIDE SEQUENCE [LARGE SCALE GENOMIC DNA]</scope>
    <source>
        <strain evidence="2">cv. B73</strain>
    </source>
</reference>
<dbReference type="Gene3D" id="2.60.120.680">
    <property type="entry name" value="GOLD domain"/>
    <property type="match status" value="1"/>
</dbReference>
<dbReference type="Gramene" id="Zm00001eb284640_T005">
    <property type="protein sequence ID" value="Zm00001eb284640_P005"/>
    <property type="gene ID" value="Zm00001eb284640"/>
</dbReference>
<reference evidence="2" key="3">
    <citation type="submission" date="2021-05" db="UniProtKB">
        <authorList>
            <consortium name="EnsemblPlants"/>
        </authorList>
    </citation>
    <scope>IDENTIFICATION</scope>
    <source>
        <strain evidence="2">cv. B73</strain>
    </source>
</reference>
<evidence type="ECO:0000259" key="1">
    <source>
        <dbReference type="PROSITE" id="PS50866"/>
    </source>
</evidence>
<dbReference type="PANTHER" id="PTHR47532:SF1">
    <property type="entry name" value="RETINAL-BINDING PROTEIN"/>
    <property type="match status" value="1"/>
</dbReference>
<keyword evidence="3" id="KW-1185">Reference proteome</keyword>
<dbReference type="InParanoid" id="A0A804PYU1"/>
<dbReference type="Proteomes" id="UP000007305">
    <property type="component" value="Chromosome 6"/>
</dbReference>
<dbReference type="FunCoup" id="A0A804PYU1">
    <property type="interactions" value="4341"/>
</dbReference>
<proteinExistence type="evidence at protein level"/>
<name>A0A804PYU1_MAIZE</name>
<dbReference type="PANTHER" id="PTHR47532">
    <property type="entry name" value="RETINAL-BINDING PROTEIN"/>
    <property type="match status" value="1"/>
</dbReference>
<evidence type="ECO:0000313" key="3">
    <source>
        <dbReference type="Proteomes" id="UP000007305"/>
    </source>
</evidence>
<dbReference type="SUPFAM" id="SSF101576">
    <property type="entry name" value="Supernatant protein factor (SPF), C-terminal domain"/>
    <property type="match status" value="1"/>
</dbReference>
<feature type="domain" description="GOLD" evidence="1">
    <location>
        <begin position="322"/>
        <end position="430"/>
    </location>
</feature>
<sequence>MAMTEGLVPITRTYLARYYDKYPLPPLPDATTDLAARLRALSADLAAVAPIAPDEELLEQEAAGIPAHKIDENLWKNREQMEEILFLINTSHRPVALQQKSTPEDAEIVCTLDDIEAKLKDMLKNLEQFQLKNADNVFNTVMTYMPQDFRGTLIRQQRERSERNKQAEVDALVSAGGSIHDRYALLWKQQMERRVQLAQLGSATGVYKTLVRYLVGVPQVLLDFIRQINDDNGPMEEQRERYGPALYTLTKLVLAIRLYLHVSLARYGQRKIEKDDAAVLQQAVVIYTKEFLKFTEFIGEVFVNAPFFISAEDAGAVDARKSDEYKETIIPAGKTHEVILSVEAVNSYIAWDFSLQQGALNMDIGFHVEYISPSGEKTLILPYRRYEADQGNFCTVSSGSYKLVWDNSYSSFFKKVIINDARHISLQLMPCSRSIFQYIHRLSCLVFSTMCCKSYRLITTFRDVEAFPNFRSHASWLPTVSFL</sequence>
<dbReference type="PROSITE" id="PS50866">
    <property type="entry name" value="GOLD"/>
    <property type="match status" value="1"/>
</dbReference>
<dbReference type="EnsemblPlants" id="Zm00001eb284640_T005">
    <property type="protein sequence ID" value="Zm00001eb284640_P005"/>
    <property type="gene ID" value="Zm00001eb284640"/>
</dbReference>
<evidence type="ECO:0000313" key="2">
    <source>
        <dbReference type="EnsemblPlants" id="Zm00001eb284640_P005"/>
    </source>
</evidence>
<dbReference type="InterPro" id="IPR036598">
    <property type="entry name" value="GOLD_dom_sf"/>
</dbReference>